<proteinExistence type="inferred from homology"/>
<reference evidence="5" key="1">
    <citation type="submission" date="2017-05" db="EMBL/GenBank/DDBJ databases">
        <authorList>
            <person name="Song R."/>
            <person name="Chenine A.L."/>
            <person name="Ruprecht R.M."/>
        </authorList>
    </citation>
    <scope>NUCLEOTIDE SEQUENCE</scope>
    <source>
        <strain evidence="5">Kingella_eburonensis</strain>
    </source>
</reference>
<keyword evidence="2 6" id="KW-0560">Oxidoreductase</keyword>
<reference evidence="7" key="3">
    <citation type="submission" date="2017-06" db="EMBL/GenBank/DDBJ databases">
        <authorList>
            <person name="Laurent S."/>
        </authorList>
    </citation>
    <scope>NUCLEOTIDE SEQUENCE [LARGE SCALE GENOMIC DNA]</scope>
</reference>
<dbReference type="SUPFAM" id="SSF51735">
    <property type="entry name" value="NAD(P)-binding Rossmann-fold domains"/>
    <property type="match status" value="1"/>
</dbReference>
<dbReference type="STRING" id="1522312.GCA_900177895_00111"/>
<evidence type="ECO:0000259" key="4">
    <source>
        <dbReference type="Pfam" id="PF02826"/>
    </source>
</evidence>
<dbReference type="Proteomes" id="UP000215450">
    <property type="component" value="Unassembled WGS sequence"/>
</dbReference>
<accession>A0A238TG91</accession>
<evidence type="ECO:0000256" key="3">
    <source>
        <dbReference type="ARBA" id="ARBA00023027"/>
    </source>
</evidence>
<evidence type="ECO:0000256" key="2">
    <source>
        <dbReference type="ARBA" id="ARBA00023002"/>
    </source>
</evidence>
<dbReference type="Gene3D" id="3.40.50.720">
    <property type="entry name" value="NAD(P)-binding Rossmann-like Domain"/>
    <property type="match status" value="2"/>
</dbReference>
<protein>
    <submittedName>
        <fullName evidence="6">Glycerate dehydrogenase</fullName>
        <ecNumber evidence="6">1.1.1.29</ecNumber>
    </submittedName>
</protein>
<organism evidence="6 7">
    <name type="scientific">Kingella negevensis</name>
    <dbReference type="NCBI Taxonomy" id="1522312"/>
    <lineage>
        <taxon>Bacteria</taxon>
        <taxon>Pseudomonadati</taxon>
        <taxon>Pseudomonadota</taxon>
        <taxon>Betaproteobacteria</taxon>
        <taxon>Neisseriales</taxon>
        <taxon>Neisseriaceae</taxon>
        <taxon>Kingella</taxon>
    </lineage>
</organism>
<dbReference type="EMBL" id="FXUV02000076">
    <property type="protein sequence ID" value="SNB83479.1"/>
    <property type="molecule type" value="Genomic_DNA"/>
</dbReference>
<gene>
    <name evidence="6" type="primary">hprA</name>
    <name evidence="6" type="ORF">KEBURONENSIS_00563</name>
    <name evidence="5" type="ORF">KEBURONENSIS_00741</name>
</gene>
<dbReference type="EMBL" id="FXUV01000096">
    <property type="protein sequence ID" value="SMQ13688.1"/>
    <property type="molecule type" value="Genomic_DNA"/>
</dbReference>
<feature type="domain" description="D-isomer specific 2-hydroxyacid dehydrogenase NAD-binding" evidence="4">
    <location>
        <begin position="1"/>
        <end position="72"/>
    </location>
</feature>
<dbReference type="InterPro" id="IPR050418">
    <property type="entry name" value="D-iso_2-hydroxyacid_DH_PdxB"/>
</dbReference>
<dbReference type="PANTHER" id="PTHR43761">
    <property type="entry name" value="D-ISOMER SPECIFIC 2-HYDROXYACID DEHYDROGENASE FAMILY PROTEIN (AFU_ORTHOLOGUE AFUA_1G13630)"/>
    <property type="match status" value="1"/>
</dbReference>
<keyword evidence="7" id="KW-1185">Reference proteome</keyword>
<keyword evidence="3" id="KW-0520">NAD</keyword>
<reference evidence="6" key="2">
    <citation type="submission" date="2017-06" db="EMBL/GenBank/DDBJ databases">
        <authorList>
            <person name="Kim H.J."/>
            <person name="Triplett B.A."/>
        </authorList>
    </citation>
    <scope>NUCLEOTIDE SEQUENCE [LARGE SCALE GENOMIC DNA]</scope>
    <source>
        <strain evidence="6">Kingella_eburonensis</strain>
    </source>
</reference>
<evidence type="ECO:0000313" key="7">
    <source>
        <dbReference type="Proteomes" id="UP000215450"/>
    </source>
</evidence>
<evidence type="ECO:0000256" key="1">
    <source>
        <dbReference type="ARBA" id="ARBA00005854"/>
    </source>
</evidence>
<dbReference type="AlphaFoldDB" id="A0A238TG91"/>
<evidence type="ECO:0000313" key="6">
    <source>
        <dbReference type="EMBL" id="SNB83479.1"/>
    </source>
</evidence>
<dbReference type="PANTHER" id="PTHR43761:SF1">
    <property type="entry name" value="D-ISOMER SPECIFIC 2-HYDROXYACID DEHYDROGENASE CATALYTIC DOMAIN-CONTAINING PROTEIN-RELATED"/>
    <property type="match status" value="1"/>
</dbReference>
<evidence type="ECO:0000313" key="5">
    <source>
        <dbReference type="EMBL" id="SMQ13688.1"/>
    </source>
</evidence>
<dbReference type="InterPro" id="IPR006140">
    <property type="entry name" value="D-isomer_DH_NAD-bd"/>
</dbReference>
<sequence>MIGEAELNLLKTTAILLNLERGGLADETAVINALKNGKLGGAGFDVLSVEPPKQGNPLLEPLPNLIVTPHMAWASDEATRNLVRILEGNINQFVAGKPQNIV</sequence>
<comment type="similarity">
    <text evidence="1">Belongs to the D-isomer specific 2-hydroxyacid dehydrogenase family.</text>
</comment>
<dbReference type="GO" id="GO:0051287">
    <property type="term" value="F:NAD binding"/>
    <property type="evidence" value="ECO:0007669"/>
    <property type="project" value="InterPro"/>
</dbReference>
<dbReference type="InterPro" id="IPR036291">
    <property type="entry name" value="NAD(P)-bd_dom_sf"/>
</dbReference>
<dbReference type="GO" id="GO:0008465">
    <property type="term" value="F:hydroxypyruvate reductase (NADH) activity"/>
    <property type="evidence" value="ECO:0007669"/>
    <property type="project" value="UniProtKB-EC"/>
</dbReference>
<dbReference type="EC" id="1.1.1.29" evidence="6"/>
<name>A0A238TG91_9NEIS</name>
<dbReference type="Pfam" id="PF02826">
    <property type="entry name" value="2-Hacid_dh_C"/>
    <property type="match status" value="1"/>
</dbReference>